<accession>B2J2N8</accession>
<name>B2J2N8_NOSP7</name>
<reference evidence="2" key="1">
    <citation type="submission" date="2008-04" db="EMBL/GenBank/DDBJ databases">
        <title>Complete sequence of chromosome of Nostoc punctiforme ATCC 29133.</title>
        <authorList>
            <consortium name="US DOE Joint Genome Institute"/>
            <person name="Copeland A."/>
            <person name="Lucas S."/>
            <person name="Lapidus A."/>
            <person name="Glavina del Rio T."/>
            <person name="Dalin E."/>
            <person name="Tice H."/>
            <person name="Pitluck S."/>
            <person name="Chain P."/>
            <person name="Malfatti S."/>
            <person name="Shin M."/>
            <person name="Vergez L."/>
            <person name="Schmutz J."/>
            <person name="Larimer F."/>
            <person name="Land M."/>
            <person name="Hauser L."/>
            <person name="Kyrpides N."/>
            <person name="Kim E."/>
            <person name="Meeks J.C."/>
            <person name="Elhai J."/>
            <person name="Campbell E.L."/>
            <person name="Thiel T."/>
            <person name="Longmire J."/>
            <person name="Potts M."/>
            <person name="Atlas R."/>
        </authorList>
    </citation>
    <scope>NUCLEOTIDE SEQUENCE [LARGE SCALE GENOMIC DNA]</scope>
    <source>
        <strain evidence="2">ATCC 29133 / PCC 73102</strain>
    </source>
</reference>
<reference evidence="1 2" key="2">
    <citation type="journal article" date="2013" name="Plant Physiol.">
        <title>A Nostoc punctiforme Sugar Transporter Necessary to Establish a Cyanobacterium-Plant Symbiosis.</title>
        <authorList>
            <person name="Ekman M."/>
            <person name="Picossi S."/>
            <person name="Campbell E.L."/>
            <person name="Meeks J.C."/>
            <person name="Flores E."/>
        </authorList>
    </citation>
    <scope>NUCLEOTIDE SEQUENCE [LARGE SCALE GENOMIC DNA]</scope>
    <source>
        <strain evidence="2">ATCC 29133 / PCC 73102</strain>
    </source>
</reference>
<sequence>MSLAATRLTPSALFKFNMWGQGASMSGDEITPNDEAIELSDEELDDLAGGFNLQFTSIRSHRSTRGFSQQTSRGRGFHSKRSAFHAETTDSSVFHLSITDATTEDLKVLGELFGDISAIEGST</sequence>
<dbReference type="AlphaFoldDB" id="B2J2N8"/>
<protein>
    <submittedName>
        <fullName evidence="1">Uncharacterized protein</fullName>
    </submittedName>
</protein>
<dbReference type="EnsemblBacteria" id="ACC80469">
    <property type="protein sequence ID" value="ACC80469"/>
    <property type="gene ID" value="Npun_R1807"/>
</dbReference>
<keyword evidence="2" id="KW-1185">Reference proteome</keyword>
<dbReference type="KEGG" id="npu:Npun_R1807"/>
<gene>
    <name evidence="1" type="ordered locus">Npun_R1807</name>
</gene>
<dbReference type="STRING" id="63737.Npun_R1807"/>
<organism evidence="1 2">
    <name type="scientific">Nostoc punctiforme (strain ATCC 29133 / PCC 73102)</name>
    <dbReference type="NCBI Taxonomy" id="63737"/>
    <lineage>
        <taxon>Bacteria</taxon>
        <taxon>Bacillati</taxon>
        <taxon>Cyanobacteriota</taxon>
        <taxon>Cyanophyceae</taxon>
        <taxon>Nostocales</taxon>
        <taxon>Nostocaceae</taxon>
        <taxon>Nostoc</taxon>
    </lineage>
</organism>
<evidence type="ECO:0000313" key="2">
    <source>
        <dbReference type="Proteomes" id="UP000001191"/>
    </source>
</evidence>
<dbReference type="RefSeq" id="WP_012408487.1">
    <property type="nucleotide sequence ID" value="NC_010628.1"/>
</dbReference>
<dbReference type="Proteomes" id="UP000001191">
    <property type="component" value="Chromosome"/>
</dbReference>
<dbReference type="OrthoDB" id="517939at2"/>
<dbReference type="EMBL" id="CP001037">
    <property type="protein sequence ID" value="ACC80469.1"/>
    <property type="molecule type" value="Genomic_DNA"/>
</dbReference>
<dbReference type="HOGENOM" id="CLU_2120039_0_0_3"/>
<proteinExistence type="predicted"/>
<evidence type="ECO:0000313" key="1">
    <source>
        <dbReference type="EMBL" id="ACC80469.1"/>
    </source>
</evidence>